<reference evidence="1 2" key="2">
    <citation type="journal article" date="2011" name="Stand. Genomic Sci.">
        <title>Complete genome sequence of Leadbetterella byssophila type strain (4M15).</title>
        <authorList>
            <person name="Abt B."/>
            <person name="Teshima H."/>
            <person name="Lucas S."/>
            <person name="Lapidus A."/>
            <person name="Del Rio T.G."/>
            <person name="Nolan M."/>
            <person name="Tice H."/>
            <person name="Cheng J.F."/>
            <person name="Pitluck S."/>
            <person name="Liolios K."/>
            <person name="Pagani I."/>
            <person name="Ivanova N."/>
            <person name="Mavromatis K."/>
            <person name="Pati A."/>
            <person name="Tapia R."/>
            <person name="Han C."/>
            <person name="Goodwin L."/>
            <person name="Chen A."/>
            <person name="Palaniappan K."/>
            <person name="Land M."/>
            <person name="Hauser L."/>
            <person name="Chang Y.J."/>
            <person name="Jeffries C.D."/>
            <person name="Rohde M."/>
            <person name="Goker M."/>
            <person name="Tindall B.J."/>
            <person name="Detter J.C."/>
            <person name="Woyke T."/>
            <person name="Bristow J."/>
            <person name="Eisen J.A."/>
            <person name="Markowitz V."/>
            <person name="Hugenholtz P."/>
            <person name="Klenk H.P."/>
            <person name="Kyrpides N.C."/>
        </authorList>
    </citation>
    <scope>NUCLEOTIDE SEQUENCE [LARGE SCALE GENOMIC DNA]</scope>
    <source>
        <strain evidence="2">DSM 17132 / JCM 16389 / KACC 11308 / NBRC 106382 / 4M15</strain>
    </source>
</reference>
<proteinExistence type="predicted"/>
<dbReference type="KEGG" id="lby:Lbys_3290"/>
<dbReference type="InterPro" id="IPR028218">
    <property type="entry name" value="Toxin-JAB1"/>
</dbReference>
<dbReference type="PANTHER" id="PTHR32305:SF15">
    <property type="entry name" value="PROTEIN RHSA-RELATED"/>
    <property type="match status" value="1"/>
</dbReference>
<dbReference type="EMBL" id="CP002305">
    <property type="protein sequence ID" value="ADQ18947.1"/>
    <property type="molecule type" value="Genomic_DNA"/>
</dbReference>
<dbReference type="HOGENOM" id="CLU_495904_0_0_10"/>
<dbReference type="Pfam" id="PF15659">
    <property type="entry name" value="Toxin-JAB1"/>
    <property type="match status" value="1"/>
</dbReference>
<dbReference type="Proteomes" id="UP000007435">
    <property type="component" value="Chromosome"/>
</dbReference>
<gene>
    <name evidence="1" type="ordered locus">Lbys_3290</name>
</gene>
<accession>E4RWK7</accession>
<keyword evidence="2" id="KW-1185">Reference proteome</keyword>
<evidence type="ECO:0000313" key="1">
    <source>
        <dbReference type="EMBL" id="ADQ18947.1"/>
    </source>
</evidence>
<dbReference type="AlphaFoldDB" id="E4RWK7"/>
<dbReference type="NCBIfam" id="TIGR03696">
    <property type="entry name" value="Rhs_assc_core"/>
    <property type="match status" value="1"/>
</dbReference>
<organism evidence="1 2">
    <name type="scientific">Leadbetterella byssophila (strain DSM 17132 / JCM 16389 / KACC 11308 / NBRC 106382 / 4M15)</name>
    <dbReference type="NCBI Taxonomy" id="649349"/>
    <lineage>
        <taxon>Bacteria</taxon>
        <taxon>Pseudomonadati</taxon>
        <taxon>Bacteroidota</taxon>
        <taxon>Cytophagia</taxon>
        <taxon>Cytophagales</taxon>
        <taxon>Leadbetterellaceae</taxon>
        <taxon>Leadbetterella</taxon>
    </lineage>
</organism>
<reference key="1">
    <citation type="submission" date="2010-11" db="EMBL/GenBank/DDBJ databases">
        <title>The complete genome of Leadbetterella byssophila DSM 17132.</title>
        <authorList>
            <consortium name="US DOE Joint Genome Institute (JGI-PGF)"/>
            <person name="Lucas S."/>
            <person name="Copeland A."/>
            <person name="Lapidus A."/>
            <person name="Glavina del Rio T."/>
            <person name="Dalin E."/>
            <person name="Tice H."/>
            <person name="Bruce D."/>
            <person name="Goodwin L."/>
            <person name="Pitluck S."/>
            <person name="Kyrpides N."/>
            <person name="Mavromatis K."/>
            <person name="Ivanova N."/>
            <person name="Teshima H."/>
            <person name="Brettin T."/>
            <person name="Detter J.C."/>
            <person name="Han C."/>
            <person name="Tapia R."/>
            <person name="Land M."/>
            <person name="Hauser L."/>
            <person name="Markowitz V."/>
            <person name="Cheng J.-F."/>
            <person name="Hugenholtz P."/>
            <person name="Woyke T."/>
            <person name="Wu D."/>
            <person name="Tindall B."/>
            <person name="Pomrenke H.G."/>
            <person name="Brambilla E."/>
            <person name="Klenk H.-P."/>
            <person name="Eisen J.A."/>
        </authorList>
    </citation>
    <scope>NUCLEOTIDE SEQUENCE [LARGE SCALE GENOMIC DNA]</scope>
    <source>
        <strain>DSM 17132</strain>
    </source>
</reference>
<name>E4RWK7_LEAB4</name>
<dbReference type="PANTHER" id="PTHR32305">
    <property type="match status" value="1"/>
</dbReference>
<dbReference type="Gene3D" id="2.180.10.10">
    <property type="entry name" value="RHS repeat-associated core"/>
    <property type="match status" value="1"/>
</dbReference>
<dbReference type="eggNOG" id="COG3209">
    <property type="taxonomic scope" value="Bacteria"/>
</dbReference>
<dbReference type="RefSeq" id="WP_013409973.1">
    <property type="nucleotide sequence ID" value="NC_014655.1"/>
</dbReference>
<dbReference type="InterPro" id="IPR050708">
    <property type="entry name" value="T6SS_VgrG/RHS"/>
</dbReference>
<sequence length="549" mass="61428">MAIFVAILRNGIKLNSEYETAGQWSGNIGKQTWSHKKPSPPADTRSYTFSYDGLSRLTAASYSGLTGESFGLPLVSYDKNGNITALQRNGKMGGPHGLMDNLTYTYSGNRLSAVNDAISGEYEVDFVKRGGGTYGYHANGALNSDENEKISSITYNTFLNLPEQVNLNDGRWIKYTYDGAGTLLKTEYSNGEYWEYVEGVVFKNGQPYQMAIPEGRAVYESSQWKLEYDIKDHLGNTRVSFREGVGGAELKAKTDFDPWGVRLNGTGTVNSFQNRWEMQGKEKESTFNLNMVNFGARYYNATLGRFLSIDPRATEREWLTPYNYVQNNPIMRIDPDGAFDDYAMRDDGRVVLVQKTEDKFDRLTASNGNEIKINKATASSGSIISQLSKEDSGGFSMGTTTNATDARNLYNFMDANTTRGTEFSLAGSMENGRVNYSVSTSHEIGSTSFDKIGIKPTNLIFHIHNHDGDLNNSTATYPSNADKTKVDGVLREVVKTSRFLPRFFLSLENGAMREVYQKGKKTETTNLNIRTANLKNIKRYDYYSKNRKN</sequence>
<protein>
    <submittedName>
        <fullName evidence="1">Cell wall-associated protein</fullName>
    </submittedName>
</protein>
<evidence type="ECO:0000313" key="2">
    <source>
        <dbReference type="Proteomes" id="UP000007435"/>
    </source>
</evidence>
<dbReference type="STRING" id="649349.Lbys_3290"/>
<dbReference type="InterPro" id="IPR022385">
    <property type="entry name" value="Rhs_assc_core"/>
</dbReference>